<feature type="domain" description="DUF569" evidence="1">
    <location>
        <begin position="77"/>
        <end position="204"/>
    </location>
</feature>
<dbReference type="PANTHER" id="PTHR31205">
    <property type="entry name" value="ACTIN CROSS-LINKING PROTEIN (DUF569)"/>
    <property type="match status" value="1"/>
</dbReference>
<keyword evidence="3" id="KW-1185">Reference proteome</keyword>
<reference evidence="2" key="1">
    <citation type="submission" date="2020-10" db="EMBL/GenBank/DDBJ databases">
        <authorList>
            <person name="Han B."/>
            <person name="Lu T."/>
            <person name="Zhao Q."/>
            <person name="Huang X."/>
            <person name="Zhao Y."/>
        </authorList>
    </citation>
    <scope>NUCLEOTIDE SEQUENCE</scope>
</reference>
<dbReference type="PANTHER" id="PTHR31205:SF4">
    <property type="entry name" value="DUF569 DOMAIN-CONTAINING PROTEIN"/>
    <property type="match status" value="1"/>
</dbReference>
<name>A0A811MSG4_9POAL</name>
<dbReference type="InterPro" id="IPR007679">
    <property type="entry name" value="DUF569"/>
</dbReference>
<gene>
    <name evidence="2" type="ORF">NCGR_LOCUS9741</name>
</gene>
<dbReference type="OrthoDB" id="650916at2759"/>
<comment type="caution">
    <text evidence="2">The sequence shown here is derived from an EMBL/GenBank/DDBJ whole genome shotgun (WGS) entry which is preliminary data.</text>
</comment>
<organism evidence="2 3">
    <name type="scientific">Miscanthus lutarioriparius</name>
    <dbReference type="NCBI Taxonomy" id="422564"/>
    <lineage>
        <taxon>Eukaryota</taxon>
        <taxon>Viridiplantae</taxon>
        <taxon>Streptophyta</taxon>
        <taxon>Embryophyta</taxon>
        <taxon>Tracheophyta</taxon>
        <taxon>Spermatophyta</taxon>
        <taxon>Magnoliopsida</taxon>
        <taxon>Liliopsida</taxon>
        <taxon>Poales</taxon>
        <taxon>Poaceae</taxon>
        <taxon>PACMAD clade</taxon>
        <taxon>Panicoideae</taxon>
        <taxon>Andropogonodae</taxon>
        <taxon>Andropogoneae</taxon>
        <taxon>Saccharinae</taxon>
        <taxon>Miscanthus</taxon>
    </lineage>
</organism>
<dbReference type="Gene3D" id="2.80.10.50">
    <property type="match status" value="1"/>
</dbReference>
<evidence type="ECO:0000313" key="2">
    <source>
        <dbReference type="EMBL" id="CAD6214309.1"/>
    </source>
</evidence>
<protein>
    <recommendedName>
        <fullName evidence="1">DUF569 domain-containing protein</fullName>
    </recommendedName>
</protein>
<dbReference type="Pfam" id="PF04601">
    <property type="entry name" value="DUF569"/>
    <property type="match status" value="1"/>
</dbReference>
<sequence length="220" mass="23625">MDKGKSTAVTSSEAMWVSAKELFGIESDSDEEWRPATSSKAHAPARGVYEGASASAAGAVGASSSNAPAETQQVAPFEDGQYVRLRNRGRGGYLFANEDGRGVSIDHRRHMVNTAWVVQVLTARVLLRGAYGRYLSATGSAARSGHIGGYVAQCNLEFLDDHRIEWSVTRGKRGSVVLLRATDGGPCALRANGRYLRWNKGVTYGCASAPCWRGRSRSSP</sequence>
<dbReference type="AlphaFoldDB" id="A0A811MSG4"/>
<dbReference type="EMBL" id="CAJGYO010000002">
    <property type="protein sequence ID" value="CAD6214309.1"/>
    <property type="molecule type" value="Genomic_DNA"/>
</dbReference>
<dbReference type="SUPFAM" id="SSF50405">
    <property type="entry name" value="Actin-crosslinking proteins"/>
    <property type="match status" value="1"/>
</dbReference>
<proteinExistence type="predicted"/>
<evidence type="ECO:0000259" key="1">
    <source>
        <dbReference type="Pfam" id="PF04601"/>
    </source>
</evidence>
<accession>A0A811MSG4</accession>
<dbReference type="InterPro" id="IPR008999">
    <property type="entry name" value="Actin-crosslinking"/>
</dbReference>
<dbReference type="CDD" id="cd23340">
    <property type="entry name" value="beta-trefoil_FSCN_ACP-like"/>
    <property type="match status" value="1"/>
</dbReference>
<dbReference type="Proteomes" id="UP000604825">
    <property type="component" value="Unassembled WGS sequence"/>
</dbReference>
<evidence type="ECO:0000313" key="3">
    <source>
        <dbReference type="Proteomes" id="UP000604825"/>
    </source>
</evidence>